<dbReference type="EMBL" id="JBHSON010000036">
    <property type="protein sequence ID" value="MFC5748821.1"/>
    <property type="molecule type" value="Genomic_DNA"/>
</dbReference>
<name>A0ABW1A2X0_9ACTN</name>
<accession>A0ABW1A2X0</accession>
<gene>
    <name evidence="1" type="ORF">ACFPZN_24660</name>
</gene>
<protein>
    <submittedName>
        <fullName evidence="1">Uncharacterized protein</fullName>
    </submittedName>
</protein>
<reference evidence="2" key="1">
    <citation type="journal article" date="2019" name="Int. J. Syst. Evol. Microbiol.">
        <title>The Global Catalogue of Microorganisms (GCM) 10K type strain sequencing project: providing services to taxonomists for standard genome sequencing and annotation.</title>
        <authorList>
            <consortium name="The Broad Institute Genomics Platform"/>
            <consortium name="The Broad Institute Genome Sequencing Center for Infectious Disease"/>
            <person name="Wu L."/>
            <person name="Ma J."/>
        </authorList>
    </citation>
    <scope>NUCLEOTIDE SEQUENCE [LARGE SCALE GENOMIC DNA]</scope>
    <source>
        <strain evidence="2">KCTC 42087</strain>
    </source>
</reference>
<comment type="caution">
    <text evidence="1">The sequence shown here is derived from an EMBL/GenBank/DDBJ whole genome shotgun (WGS) entry which is preliminary data.</text>
</comment>
<keyword evidence="2" id="KW-1185">Reference proteome</keyword>
<proteinExistence type="predicted"/>
<sequence length="47" mass="5060">MNLYVVTNLPLPEAALPKAIDPWARVARTSRLSERMVGGGLDAAKPL</sequence>
<dbReference type="RefSeq" id="WP_378284510.1">
    <property type="nucleotide sequence ID" value="NZ_JBHSON010000036.1"/>
</dbReference>
<evidence type="ECO:0000313" key="2">
    <source>
        <dbReference type="Proteomes" id="UP001596074"/>
    </source>
</evidence>
<organism evidence="1 2">
    <name type="scientific">Actinomadura rugatobispora</name>
    <dbReference type="NCBI Taxonomy" id="1994"/>
    <lineage>
        <taxon>Bacteria</taxon>
        <taxon>Bacillati</taxon>
        <taxon>Actinomycetota</taxon>
        <taxon>Actinomycetes</taxon>
        <taxon>Streptosporangiales</taxon>
        <taxon>Thermomonosporaceae</taxon>
        <taxon>Actinomadura</taxon>
    </lineage>
</organism>
<evidence type="ECO:0000313" key="1">
    <source>
        <dbReference type="EMBL" id="MFC5748821.1"/>
    </source>
</evidence>
<dbReference type="Proteomes" id="UP001596074">
    <property type="component" value="Unassembled WGS sequence"/>
</dbReference>